<comment type="caution">
    <text evidence="1">The sequence shown here is derived from an EMBL/GenBank/DDBJ whole genome shotgun (WGS) entry which is preliminary data.</text>
</comment>
<organism evidence="1 2">
    <name type="scientific">Rhododendron molle</name>
    <name type="common">Chinese azalea</name>
    <name type="synonym">Azalea mollis</name>
    <dbReference type="NCBI Taxonomy" id="49168"/>
    <lineage>
        <taxon>Eukaryota</taxon>
        <taxon>Viridiplantae</taxon>
        <taxon>Streptophyta</taxon>
        <taxon>Embryophyta</taxon>
        <taxon>Tracheophyta</taxon>
        <taxon>Spermatophyta</taxon>
        <taxon>Magnoliopsida</taxon>
        <taxon>eudicotyledons</taxon>
        <taxon>Gunneridae</taxon>
        <taxon>Pentapetalae</taxon>
        <taxon>asterids</taxon>
        <taxon>Ericales</taxon>
        <taxon>Ericaceae</taxon>
        <taxon>Ericoideae</taxon>
        <taxon>Rhodoreae</taxon>
        <taxon>Rhododendron</taxon>
    </lineage>
</organism>
<name>A0ACC0P5E0_RHOML</name>
<evidence type="ECO:0000313" key="1">
    <source>
        <dbReference type="EMBL" id="KAI8560391.1"/>
    </source>
</evidence>
<sequence>MQQNPSQRLVRLQSQSVTTEDSPLYSLAALWTSSPPVLEEVSQPASPKLSSASSTSETPDMAEQPERQPLTVEQMLMNLQNSIIAMQQRAAQTDANITCLNELFDTRIPPPLEEENQPKPVVSSPPEPCAEVSYLQVEEGQIIDIDVPLARLQNGAFVLSASVSDLFHQPIPAVQLSSASSLDSSYFNATDPNPSLNLTDRLPFSAPPLEADMRAIS</sequence>
<dbReference type="Proteomes" id="UP001062846">
    <property type="component" value="Chromosome 4"/>
</dbReference>
<gene>
    <name evidence="1" type="ORF">RHMOL_Rhmol04G0251900</name>
</gene>
<keyword evidence="2" id="KW-1185">Reference proteome</keyword>
<proteinExistence type="predicted"/>
<evidence type="ECO:0000313" key="2">
    <source>
        <dbReference type="Proteomes" id="UP001062846"/>
    </source>
</evidence>
<protein>
    <submittedName>
        <fullName evidence="1">Uncharacterized protein</fullName>
    </submittedName>
</protein>
<accession>A0ACC0P5E0</accession>
<dbReference type="EMBL" id="CM046391">
    <property type="protein sequence ID" value="KAI8560391.1"/>
    <property type="molecule type" value="Genomic_DNA"/>
</dbReference>
<reference evidence="1" key="1">
    <citation type="submission" date="2022-02" db="EMBL/GenBank/DDBJ databases">
        <title>Plant Genome Project.</title>
        <authorList>
            <person name="Zhang R.-G."/>
        </authorList>
    </citation>
    <scope>NUCLEOTIDE SEQUENCE</scope>
    <source>
        <strain evidence="1">AT1</strain>
    </source>
</reference>